<sequence>MSSLSSLDRETYVECKESDTFMKKPWSGYSSEPVRAGTMLITCRRMDRSFIRIPGVSDAIFVLGSSAYC</sequence>
<protein>
    <submittedName>
        <fullName evidence="1">Uncharacterized protein</fullName>
    </submittedName>
</protein>
<dbReference type="Proteomes" id="UP000092600">
    <property type="component" value="Unassembled WGS sequence"/>
</dbReference>
<proteinExistence type="predicted"/>
<comment type="caution">
    <text evidence="1">The sequence shown here is derived from an EMBL/GenBank/DDBJ whole genome shotgun (WGS) entry which is preliminary data.</text>
</comment>
<dbReference type="EMBL" id="LSRQ01005999">
    <property type="protein sequence ID" value="OAY66690.1"/>
    <property type="molecule type" value="Genomic_DNA"/>
</dbReference>
<gene>
    <name evidence="1" type="ORF">ACMD2_02110</name>
</gene>
<accession>A0A199UPZ3</accession>
<evidence type="ECO:0000313" key="2">
    <source>
        <dbReference type="Proteomes" id="UP000092600"/>
    </source>
</evidence>
<organism evidence="1 2">
    <name type="scientific">Ananas comosus</name>
    <name type="common">Pineapple</name>
    <name type="synonym">Ananas ananas</name>
    <dbReference type="NCBI Taxonomy" id="4615"/>
    <lineage>
        <taxon>Eukaryota</taxon>
        <taxon>Viridiplantae</taxon>
        <taxon>Streptophyta</taxon>
        <taxon>Embryophyta</taxon>
        <taxon>Tracheophyta</taxon>
        <taxon>Spermatophyta</taxon>
        <taxon>Magnoliopsida</taxon>
        <taxon>Liliopsida</taxon>
        <taxon>Poales</taxon>
        <taxon>Bromeliaceae</taxon>
        <taxon>Bromelioideae</taxon>
        <taxon>Ananas</taxon>
    </lineage>
</organism>
<dbReference type="AlphaFoldDB" id="A0A199UPZ3"/>
<evidence type="ECO:0000313" key="1">
    <source>
        <dbReference type="EMBL" id="OAY66690.1"/>
    </source>
</evidence>
<reference evidence="1 2" key="1">
    <citation type="journal article" date="2016" name="DNA Res.">
        <title>The draft genome of MD-2 pineapple using hybrid error correction of long reads.</title>
        <authorList>
            <person name="Redwan R.M."/>
            <person name="Saidin A."/>
            <person name="Kumar S.V."/>
        </authorList>
    </citation>
    <scope>NUCLEOTIDE SEQUENCE [LARGE SCALE GENOMIC DNA]</scope>
    <source>
        <strain evidence="2">cv. MD2</strain>
        <tissue evidence="1">Leaf</tissue>
    </source>
</reference>
<name>A0A199UPZ3_ANACO</name>